<comment type="similarity">
    <text evidence="12">Belongs to the tetrahydrofolate dehydrogenase/cyclohydrolase family.</text>
</comment>
<evidence type="ECO:0000313" key="15">
    <source>
        <dbReference type="EMBL" id="SLM98886.1"/>
    </source>
</evidence>
<accession>A0A1X6XIB0</accession>
<dbReference type="Pfam" id="PF00763">
    <property type="entry name" value="THF_DHG_CYH"/>
    <property type="match status" value="1"/>
</dbReference>
<dbReference type="RefSeq" id="WP_087007710.1">
    <property type="nucleotide sequence ID" value="NZ_FWFF01000017.1"/>
</dbReference>
<keyword evidence="7 12" id="KW-0521">NADP</keyword>
<evidence type="ECO:0000259" key="14">
    <source>
        <dbReference type="Pfam" id="PF02882"/>
    </source>
</evidence>
<dbReference type="Proteomes" id="UP000196581">
    <property type="component" value="Unassembled WGS sequence"/>
</dbReference>
<evidence type="ECO:0000256" key="10">
    <source>
        <dbReference type="ARBA" id="ARBA00023167"/>
    </source>
</evidence>
<evidence type="ECO:0000256" key="4">
    <source>
        <dbReference type="ARBA" id="ARBA00022605"/>
    </source>
</evidence>
<protein>
    <recommendedName>
        <fullName evidence="12">Bifunctional protein FolD</fullName>
    </recommendedName>
    <domain>
        <recommendedName>
            <fullName evidence="12">Methylenetetrahydrofolate dehydrogenase</fullName>
            <ecNumber evidence="12">1.5.1.5</ecNumber>
        </recommendedName>
    </domain>
    <domain>
        <recommendedName>
            <fullName evidence="12">Methenyltetrahydrofolate cyclohydrolase</fullName>
            <ecNumber evidence="12">3.5.4.9</ecNumber>
        </recommendedName>
    </domain>
</protein>
<keyword evidence="5 12" id="KW-0658">Purine biosynthesis</keyword>
<dbReference type="NCBIfam" id="NF010789">
    <property type="entry name" value="PRK14193.1"/>
    <property type="match status" value="1"/>
</dbReference>
<dbReference type="Gene3D" id="3.40.50.10860">
    <property type="entry name" value="Leucine Dehydrogenase, chain A, domain 1"/>
    <property type="match status" value="1"/>
</dbReference>
<dbReference type="EMBL" id="FWFF01000017">
    <property type="protein sequence ID" value="SLM98886.1"/>
    <property type="molecule type" value="Genomic_DNA"/>
</dbReference>
<keyword evidence="6 12" id="KW-0378">Hydrolase</keyword>
<comment type="pathway">
    <text evidence="1 12">One-carbon metabolism; tetrahydrofolate interconversion.</text>
</comment>
<evidence type="ECO:0000313" key="16">
    <source>
        <dbReference type="Proteomes" id="UP000196581"/>
    </source>
</evidence>
<dbReference type="HAMAP" id="MF_01576">
    <property type="entry name" value="THF_DHG_CYH"/>
    <property type="match status" value="1"/>
</dbReference>
<dbReference type="GO" id="GO:0009086">
    <property type="term" value="P:methionine biosynthetic process"/>
    <property type="evidence" value="ECO:0007669"/>
    <property type="project" value="UniProtKB-KW"/>
</dbReference>
<dbReference type="Pfam" id="PF02882">
    <property type="entry name" value="THF_DHG_CYH_C"/>
    <property type="match status" value="1"/>
</dbReference>
<reference evidence="16" key="1">
    <citation type="submission" date="2017-02" db="EMBL/GenBank/DDBJ databases">
        <authorList>
            <person name="Dridi B."/>
        </authorList>
    </citation>
    <scope>NUCLEOTIDE SEQUENCE [LARGE SCALE GENOMIC DNA]</scope>
    <source>
        <strain evidence="16">B Co 03.10</strain>
    </source>
</reference>
<dbReference type="InterPro" id="IPR036291">
    <property type="entry name" value="NAD(P)-bd_dom_sf"/>
</dbReference>
<sequence>MTTDTGTAADAAAEPLKLDGKATAATIKQELAARVSALHERGATPGLGTLLVGDDPGSQWYVAGKHRDCEEIGIASIREDLPETATQQEIEDAVRRLNENPECTGYIVQLPLPKGIDENRVIGLIDPEKDADGLHPQNLGSLVLRVKEEIETPLPCTPAGIVELLTRHDIDLNGKHVVVLGRGVTVGRPIGLLLTRRDVNATVTLTHTGTQDLASLVAQADVIVAAAGQAGMVSADMVKDGVILIDVGVSREEDPETGKSKVVGDIAKEARARASAFTPNPGGVGPMTRAMLLVNVVGIAERHAAEA</sequence>
<organism evidence="15 16">
    <name type="scientific">Brevibacterium yomogidense</name>
    <dbReference type="NCBI Taxonomy" id="946573"/>
    <lineage>
        <taxon>Bacteria</taxon>
        <taxon>Bacillati</taxon>
        <taxon>Actinomycetota</taxon>
        <taxon>Actinomycetes</taxon>
        <taxon>Micrococcales</taxon>
        <taxon>Brevibacteriaceae</taxon>
        <taxon>Brevibacterium</taxon>
    </lineage>
</organism>
<comment type="caution">
    <text evidence="12">Lacks conserved residue(s) required for the propagation of feature annotation.</text>
</comment>
<dbReference type="GO" id="GO:0005829">
    <property type="term" value="C:cytosol"/>
    <property type="evidence" value="ECO:0007669"/>
    <property type="project" value="TreeGrafter"/>
</dbReference>
<dbReference type="FunFam" id="3.40.50.10860:FF:000005">
    <property type="entry name" value="C-1-tetrahydrofolate synthase, cytoplasmic, putative"/>
    <property type="match status" value="1"/>
</dbReference>
<evidence type="ECO:0000256" key="6">
    <source>
        <dbReference type="ARBA" id="ARBA00022801"/>
    </source>
</evidence>
<feature type="binding site" evidence="12">
    <location>
        <begin position="181"/>
        <end position="183"/>
    </location>
    <ligand>
        <name>NADP(+)</name>
        <dbReference type="ChEBI" id="CHEBI:58349"/>
    </ligand>
</feature>
<evidence type="ECO:0000256" key="5">
    <source>
        <dbReference type="ARBA" id="ARBA00022755"/>
    </source>
</evidence>
<keyword evidence="16" id="KW-1185">Reference proteome</keyword>
<dbReference type="AlphaFoldDB" id="A0A1X6XIB0"/>
<dbReference type="CDD" id="cd01080">
    <property type="entry name" value="NAD_bind_m-THF_DH_Cyclohyd"/>
    <property type="match status" value="1"/>
</dbReference>
<dbReference type="UniPathway" id="UPA00193"/>
<keyword evidence="9 12" id="KW-0368">Histidine biosynthesis</keyword>
<dbReference type="GO" id="GO:0004477">
    <property type="term" value="F:methenyltetrahydrofolate cyclohydrolase activity"/>
    <property type="evidence" value="ECO:0007669"/>
    <property type="project" value="UniProtKB-UniRule"/>
</dbReference>
<dbReference type="GO" id="GO:0035999">
    <property type="term" value="P:tetrahydrofolate interconversion"/>
    <property type="evidence" value="ECO:0007669"/>
    <property type="project" value="UniProtKB-UniRule"/>
</dbReference>
<evidence type="ECO:0000256" key="1">
    <source>
        <dbReference type="ARBA" id="ARBA00004777"/>
    </source>
</evidence>
<dbReference type="GO" id="GO:0000105">
    <property type="term" value="P:L-histidine biosynthetic process"/>
    <property type="evidence" value="ECO:0007669"/>
    <property type="project" value="UniProtKB-KW"/>
</dbReference>
<keyword evidence="10 12" id="KW-0486">Methionine biosynthesis</keyword>
<dbReference type="PRINTS" id="PR00085">
    <property type="entry name" value="THFDHDRGNASE"/>
</dbReference>
<feature type="domain" description="Tetrahydrofolate dehydrogenase/cyclohydrolase catalytic" evidence="13">
    <location>
        <begin position="18"/>
        <end position="132"/>
    </location>
</feature>
<dbReference type="SUPFAM" id="SSF51735">
    <property type="entry name" value="NAD(P)-binding Rossmann-fold domains"/>
    <property type="match status" value="1"/>
</dbReference>
<dbReference type="PANTHER" id="PTHR48099:SF5">
    <property type="entry name" value="C-1-TETRAHYDROFOLATE SYNTHASE, CYTOPLASMIC"/>
    <property type="match status" value="1"/>
</dbReference>
<comment type="function">
    <text evidence="12">Catalyzes the oxidation of 5,10-methylenetetrahydrofolate to 5,10-methenyltetrahydrofolate and then the hydrolysis of 5,10-methenyltetrahydrofolate to 10-formyltetrahydrofolate.</text>
</comment>
<keyword evidence="11 12" id="KW-0511">Multifunctional enzyme</keyword>
<feature type="binding site" evidence="12">
    <location>
        <position position="249"/>
    </location>
    <ligand>
        <name>NADP(+)</name>
        <dbReference type="ChEBI" id="CHEBI:58349"/>
    </ligand>
</feature>
<evidence type="ECO:0000256" key="12">
    <source>
        <dbReference type="HAMAP-Rule" id="MF_01576"/>
    </source>
</evidence>
<evidence type="ECO:0000256" key="7">
    <source>
        <dbReference type="ARBA" id="ARBA00022857"/>
    </source>
</evidence>
<dbReference type="InterPro" id="IPR000672">
    <property type="entry name" value="THF_DH/CycHdrlase"/>
</dbReference>
<comment type="catalytic activity">
    <reaction evidence="12">
        <text>(6R)-5,10-methenyltetrahydrofolate + H2O = (6R)-10-formyltetrahydrofolate + H(+)</text>
        <dbReference type="Rhea" id="RHEA:23700"/>
        <dbReference type="ChEBI" id="CHEBI:15377"/>
        <dbReference type="ChEBI" id="CHEBI:15378"/>
        <dbReference type="ChEBI" id="CHEBI:57455"/>
        <dbReference type="ChEBI" id="CHEBI:195366"/>
        <dbReference type="EC" id="3.5.4.9"/>
    </reaction>
</comment>
<dbReference type="InterPro" id="IPR020630">
    <property type="entry name" value="THF_DH/CycHdrlase_cat_dom"/>
</dbReference>
<dbReference type="Gene3D" id="3.40.50.720">
    <property type="entry name" value="NAD(P)-binding Rossmann-like Domain"/>
    <property type="match status" value="1"/>
</dbReference>
<gene>
    <name evidence="12" type="primary">folD</name>
    <name evidence="15" type="ORF">FM105_09830</name>
</gene>
<dbReference type="GO" id="GO:0004488">
    <property type="term" value="F:methylenetetrahydrofolate dehydrogenase (NADP+) activity"/>
    <property type="evidence" value="ECO:0007669"/>
    <property type="project" value="UniProtKB-UniRule"/>
</dbReference>
<dbReference type="EC" id="3.5.4.9" evidence="12"/>
<keyword evidence="8 12" id="KW-0560">Oxidoreductase</keyword>
<evidence type="ECO:0000256" key="3">
    <source>
        <dbReference type="ARBA" id="ARBA00022563"/>
    </source>
</evidence>
<dbReference type="PANTHER" id="PTHR48099">
    <property type="entry name" value="C-1-TETRAHYDROFOLATE SYNTHASE, CYTOPLASMIC-RELATED"/>
    <property type="match status" value="1"/>
</dbReference>
<evidence type="ECO:0000256" key="2">
    <source>
        <dbReference type="ARBA" id="ARBA00011738"/>
    </source>
</evidence>
<comment type="subunit">
    <text evidence="2 12">Homodimer.</text>
</comment>
<dbReference type="InterPro" id="IPR046346">
    <property type="entry name" value="Aminoacid_DH-like_N_sf"/>
</dbReference>
<keyword evidence="4 12" id="KW-0028">Amino-acid biosynthesis</keyword>
<dbReference type="InterPro" id="IPR020631">
    <property type="entry name" value="THF_DH/CycHdrlase_NAD-bd_dom"/>
</dbReference>
<feature type="domain" description="Tetrahydrofolate dehydrogenase/cyclohydrolase NAD(P)-binding" evidence="14">
    <location>
        <begin position="155"/>
        <end position="303"/>
    </location>
</feature>
<dbReference type="SUPFAM" id="SSF53223">
    <property type="entry name" value="Aminoacid dehydrogenase-like, N-terminal domain"/>
    <property type="match status" value="1"/>
</dbReference>
<evidence type="ECO:0000256" key="8">
    <source>
        <dbReference type="ARBA" id="ARBA00023002"/>
    </source>
</evidence>
<dbReference type="EC" id="1.5.1.5" evidence="12"/>
<keyword evidence="3 12" id="KW-0554">One-carbon metabolism</keyword>
<comment type="catalytic activity">
    <reaction evidence="12">
        <text>(6R)-5,10-methylene-5,6,7,8-tetrahydrofolate + NADP(+) = (6R)-5,10-methenyltetrahydrofolate + NADPH</text>
        <dbReference type="Rhea" id="RHEA:22812"/>
        <dbReference type="ChEBI" id="CHEBI:15636"/>
        <dbReference type="ChEBI" id="CHEBI:57455"/>
        <dbReference type="ChEBI" id="CHEBI:57783"/>
        <dbReference type="ChEBI" id="CHEBI:58349"/>
        <dbReference type="EC" id="1.5.1.5"/>
    </reaction>
</comment>
<dbReference type="GO" id="GO:0006164">
    <property type="term" value="P:purine nucleotide biosynthetic process"/>
    <property type="evidence" value="ECO:0007669"/>
    <property type="project" value="UniProtKB-KW"/>
</dbReference>
<name>A0A1X6XIB0_9MICO</name>
<evidence type="ECO:0000256" key="9">
    <source>
        <dbReference type="ARBA" id="ARBA00023102"/>
    </source>
</evidence>
<evidence type="ECO:0000259" key="13">
    <source>
        <dbReference type="Pfam" id="PF00763"/>
    </source>
</evidence>
<proteinExistence type="inferred from homology"/>
<evidence type="ECO:0000256" key="11">
    <source>
        <dbReference type="ARBA" id="ARBA00023268"/>
    </source>
</evidence>